<dbReference type="InterPro" id="IPR025669">
    <property type="entry name" value="AAA_dom"/>
</dbReference>
<dbReference type="Pfam" id="PF23607">
    <property type="entry name" value="WZC_N"/>
    <property type="match status" value="1"/>
</dbReference>
<dbReference type="InterPro" id="IPR005700">
    <property type="entry name" value="EPS_ExoP-like"/>
</dbReference>
<feature type="transmembrane region" description="Helical" evidence="15">
    <location>
        <begin position="35"/>
        <end position="57"/>
    </location>
</feature>
<dbReference type="AlphaFoldDB" id="A0A158CDT2"/>
<keyword evidence="20" id="KW-1185">Reference proteome</keyword>
<dbReference type="Pfam" id="PF02706">
    <property type="entry name" value="Wzz"/>
    <property type="match status" value="1"/>
</dbReference>
<keyword evidence="14" id="KW-0175">Coiled coil</keyword>
<protein>
    <submittedName>
        <fullName evidence="19">Exopolysaccharide transporter</fullName>
    </submittedName>
</protein>
<evidence type="ECO:0000313" key="19">
    <source>
        <dbReference type="EMBL" id="SAK80472.1"/>
    </source>
</evidence>
<feature type="domain" description="Tyrosine-protein kinase G-rich" evidence="18">
    <location>
        <begin position="394"/>
        <end position="472"/>
    </location>
</feature>
<comment type="catalytic activity">
    <reaction evidence="13">
        <text>L-tyrosyl-[protein] + ATP = O-phospho-L-tyrosyl-[protein] + ADP + H(+)</text>
        <dbReference type="Rhea" id="RHEA:10596"/>
        <dbReference type="Rhea" id="RHEA-COMP:10136"/>
        <dbReference type="Rhea" id="RHEA-COMP:20101"/>
        <dbReference type="ChEBI" id="CHEBI:15378"/>
        <dbReference type="ChEBI" id="CHEBI:30616"/>
        <dbReference type="ChEBI" id="CHEBI:46858"/>
        <dbReference type="ChEBI" id="CHEBI:61978"/>
        <dbReference type="ChEBI" id="CHEBI:456216"/>
    </reaction>
</comment>
<comment type="subcellular location">
    <subcellularLocation>
        <location evidence="1">Cell inner membrane</location>
        <topology evidence="1">Multi-pass membrane protein</topology>
    </subcellularLocation>
</comment>
<sequence length="746" mass="81066">MAEHIDQRGIEGSGSSPTFDLVSVIDSMYSHRWQIIITFLCIFTLGVLYATIAPPVYQAKIVIQLEDTGENASRPSNDYVGDVSSVTGIRSNADGEIQILGSKLVIGEAVDTLNLAVSAQPEYFPFIGRAIARNSDNLSTPGIFGIGGFAWGSEQIEVPVFDIPKRFLGKRFKLKALAGDKYELSGPGIENPVTGKIGETLNVKTQQGPLTLRVASISGEPGVDFVLRRDSRASAVNNLRRAMTIEEEGQKSDVLAATLSGGDPVVMSATLNSIAQAYVRQNSERKAVRAQASLDFLNSQLPALKQQVEQAEQRYNDYRNKHNSVDISEQARVLLQQSSAADTSLYQLQQRRQELGQRFAPNHPDVVQLDKQIESARRYRDSIVERTRELPGDEQGTVRLMREVRTSTDVYSTMRSNMEQLQLIRAGKISAVRVVDNADVPEQPAKPNRVLIVVIAFFGGLFGALGLSFARDFFKKGVVDPVELDSLGLKMYGAIPMSDDEARLAKTKHPSVNERLLAVKCPQDAAIEGLRVLRTAVQVAMIGARNNVVMLSGAMPDSGKSFASANFAAVLASGGKRVLLVDADLRRGHMHRIIGLPWAKGLAEVMDGELTIQEAIRRDVLPNLDFLGVGRYPDNASELLLRGDFELVLQQVVDDYDIVVVDAAAVLAVSDVGIVAPAAGTILLLARYGVTRATEVSTAVQRLNQAGCKVNGLVLNAVPEGAGGYAYARRYGSAAYRSYYQETGQS</sequence>
<proteinExistence type="inferred from homology"/>
<evidence type="ECO:0000259" key="16">
    <source>
        <dbReference type="Pfam" id="PF02706"/>
    </source>
</evidence>
<keyword evidence="6 15" id="KW-0812">Transmembrane</keyword>
<keyword evidence="11 15" id="KW-0472">Membrane</keyword>
<evidence type="ECO:0000256" key="2">
    <source>
        <dbReference type="ARBA" id="ARBA00008883"/>
    </source>
</evidence>
<accession>A0A158CDT2</accession>
<dbReference type="InterPro" id="IPR027417">
    <property type="entry name" value="P-loop_NTPase"/>
</dbReference>
<comment type="caution">
    <text evidence="19">The sequence shown here is derived from an EMBL/GenBank/DDBJ whole genome shotgun (WGS) entry which is preliminary data.</text>
</comment>
<dbReference type="STRING" id="1777140.AWB79_05194"/>
<comment type="similarity">
    <text evidence="2">Belongs to the etk/wzc family.</text>
</comment>
<dbReference type="Pfam" id="PF13614">
    <property type="entry name" value="AAA_31"/>
    <property type="match status" value="1"/>
</dbReference>
<evidence type="ECO:0000256" key="5">
    <source>
        <dbReference type="ARBA" id="ARBA00022679"/>
    </source>
</evidence>
<keyword evidence="10 15" id="KW-1133">Transmembrane helix</keyword>
<dbReference type="PANTHER" id="PTHR32309">
    <property type="entry name" value="TYROSINE-PROTEIN KINASE"/>
    <property type="match status" value="1"/>
</dbReference>
<feature type="domain" description="Polysaccharide chain length determinant N-terminal" evidence="16">
    <location>
        <begin position="18"/>
        <end position="112"/>
    </location>
</feature>
<evidence type="ECO:0000256" key="7">
    <source>
        <dbReference type="ARBA" id="ARBA00022741"/>
    </source>
</evidence>
<keyword evidence="12" id="KW-0829">Tyrosine-protein kinase</keyword>
<evidence type="ECO:0000256" key="4">
    <source>
        <dbReference type="ARBA" id="ARBA00022519"/>
    </source>
</evidence>
<evidence type="ECO:0000313" key="20">
    <source>
        <dbReference type="Proteomes" id="UP000054851"/>
    </source>
</evidence>
<evidence type="ECO:0000256" key="15">
    <source>
        <dbReference type="SAM" id="Phobius"/>
    </source>
</evidence>
<dbReference type="NCBIfam" id="TIGR01005">
    <property type="entry name" value="eps_transp_fam"/>
    <property type="match status" value="1"/>
</dbReference>
<dbReference type="SUPFAM" id="SSF52540">
    <property type="entry name" value="P-loop containing nucleoside triphosphate hydrolases"/>
    <property type="match status" value="1"/>
</dbReference>
<dbReference type="Proteomes" id="UP000054851">
    <property type="component" value="Unassembled WGS sequence"/>
</dbReference>
<evidence type="ECO:0000259" key="17">
    <source>
        <dbReference type="Pfam" id="PF13614"/>
    </source>
</evidence>
<dbReference type="GO" id="GO:0004713">
    <property type="term" value="F:protein tyrosine kinase activity"/>
    <property type="evidence" value="ECO:0007669"/>
    <property type="project" value="UniProtKB-KW"/>
</dbReference>
<evidence type="ECO:0000256" key="1">
    <source>
        <dbReference type="ARBA" id="ARBA00004429"/>
    </source>
</evidence>
<dbReference type="GO" id="GO:0005524">
    <property type="term" value="F:ATP binding"/>
    <property type="evidence" value="ECO:0007669"/>
    <property type="project" value="UniProtKB-KW"/>
</dbReference>
<evidence type="ECO:0000256" key="14">
    <source>
        <dbReference type="SAM" id="Coils"/>
    </source>
</evidence>
<gene>
    <name evidence="19" type="ORF">AWB79_05194</name>
</gene>
<evidence type="ECO:0000256" key="11">
    <source>
        <dbReference type="ARBA" id="ARBA00023136"/>
    </source>
</evidence>
<evidence type="ECO:0000256" key="3">
    <source>
        <dbReference type="ARBA" id="ARBA00022475"/>
    </source>
</evidence>
<evidence type="ECO:0000256" key="10">
    <source>
        <dbReference type="ARBA" id="ARBA00022989"/>
    </source>
</evidence>
<evidence type="ECO:0000256" key="6">
    <source>
        <dbReference type="ARBA" id="ARBA00022692"/>
    </source>
</evidence>
<evidence type="ECO:0000256" key="13">
    <source>
        <dbReference type="ARBA" id="ARBA00053015"/>
    </source>
</evidence>
<evidence type="ECO:0000256" key="12">
    <source>
        <dbReference type="ARBA" id="ARBA00023137"/>
    </source>
</evidence>
<dbReference type="Pfam" id="PF13807">
    <property type="entry name" value="GNVR"/>
    <property type="match status" value="1"/>
</dbReference>
<evidence type="ECO:0000256" key="8">
    <source>
        <dbReference type="ARBA" id="ARBA00022777"/>
    </source>
</evidence>
<dbReference type="RefSeq" id="WP_061170273.1">
    <property type="nucleotide sequence ID" value="NZ_FCOA02000021.1"/>
</dbReference>
<dbReference type="InterPro" id="IPR032807">
    <property type="entry name" value="GNVR"/>
</dbReference>
<feature type="domain" description="AAA" evidence="17">
    <location>
        <begin position="558"/>
        <end position="672"/>
    </location>
</feature>
<dbReference type="Gene3D" id="3.40.50.300">
    <property type="entry name" value="P-loop containing nucleotide triphosphate hydrolases"/>
    <property type="match status" value="1"/>
</dbReference>
<dbReference type="GO" id="GO:0005886">
    <property type="term" value="C:plasma membrane"/>
    <property type="evidence" value="ECO:0007669"/>
    <property type="project" value="UniProtKB-SubCell"/>
</dbReference>
<keyword evidence="7" id="KW-0547">Nucleotide-binding</keyword>
<keyword evidence="9" id="KW-0067">ATP-binding</keyword>
<keyword evidence="4" id="KW-0997">Cell inner membrane</keyword>
<keyword evidence="5" id="KW-0808">Transferase</keyword>
<evidence type="ECO:0000259" key="18">
    <source>
        <dbReference type="Pfam" id="PF13807"/>
    </source>
</evidence>
<reference evidence="19" key="1">
    <citation type="submission" date="2016-01" db="EMBL/GenBank/DDBJ databases">
        <authorList>
            <person name="Peeters C."/>
        </authorList>
    </citation>
    <scope>NUCLEOTIDE SEQUENCE</scope>
    <source>
        <strain evidence="19">LMG 29322</strain>
    </source>
</reference>
<keyword evidence="3" id="KW-1003">Cell membrane</keyword>
<keyword evidence="8" id="KW-0418">Kinase</keyword>
<dbReference type="EMBL" id="FCOA02000021">
    <property type="protein sequence ID" value="SAK80472.1"/>
    <property type="molecule type" value="Genomic_DNA"/>
</dbReference>
<dbReference type="NCBIfam" id="TIGR01007">
    <property type="entry name" value="eps_fam"/>
    <property type="match status" value="1"/>
</dbReference>
<dbReference type="InterPro" id="IPR005702">
    <property type="entry name" value="Wzc-like_C"/>
</dbReference>
<feature type="coiled-coil region" evidence="14">
    <location>
        <begin position="280"/>
        <end position="328"/>
    </location>
</feature>
<dbReference type="PANTHER" id="PTHR32309:SF32">
    <property type="entry name" value="TYROSINE-PROTEIN KINASE ETK-RELATED"/>
    <property type="match status" value="1"/>
</dbReference>
<organism evidence="19 20">
    <name type="scientific">Caballeronia hypogeia</name>
    <dbReference type="NCBI Taxonomy" id="1777140"/>
    <lineage>
        <taxon>Bacteria</taxon>
        <taxon>Pseudomonadati</taxon>
        <taxon>Pseudomonadota</taxon>
        <taxon>Betaproteobacteria</taxon>
        <taxon>Burkholderiales</taxon>
        <taxon>Burkholderiaceae</taxon>
        <taxon>Caballeronia</taxon>
    </lineage>
</organism>
<dbReference type="CDD" id="cd05387">
    <property type="entry name" value="BY-kinase"/>
    <property type="match status" value="1"/>
</dbReference>
<feature type="transmembrane region" description="Helical" evidence="15">
    <location>
        <begin position="450"/>
        <end position="470"/>
    </location>
</feature>
<name>A0A158CDT2_9BURK</name>
<dbReference type="InterPro" id="IPR003856">
    <property type="entry name" value="LPS_length_determ_N"/>
</dbReference>
<evidence type="ECO:0000256" key="9">
    <source>
        <dbReference type="ARBA" id="ARBA00022840"/>
    </source>
</evidence>
<dbReference type="InterPro" id="IPR050445">
    <property type="entry name" value="Bact_polysacc_biosynth/exp"/>
</dbReference>